<gene>
    <name evidence="1" type="ORF">F511_34128</name>
    <name evidence="2" type="ORF">F511_34129</name>
</gene>
<proteinExistence type="predicted"/>
<dbReference type="EMBL" id="KV017488">
    <property type="protein sequence ID" value="KZV18229.1"/>
    <property type="molecule type" value="Genomic_DNA"/>
</dbReference>
<evidence type="ECO:0000313" key="1">
    <source>
        <dbReference type="EMBL" id="KZV18229.1"/>
    </source>
</evidence>
<dbReference type="OrthoDB" id="1916794at2759"/>
<reference evidence="1 3" key="1">
    <citation type="journal article" date="2015" name="Proc. Natl. Acad. Sci. U.S.A.">
        <title>The resurrection genome of Boea hygrometrica: A blueprint for survival of dehydration.</title>
        <authorList>
            <person name="Xiao L."/>
            <person name="Yang G."/>
            <person name="Zhang L."/>
            <person name="Yang X."/>
            <person name="Zhao S."/>
            <person name="Ji Z."/>
            <person name="Zhou Q."/>
            <person name="Hu M."/>
            <person name="Wang Y."/>
            <person name="Chen M."/>
            <person name="Xu Y."/>
            <person name="Jin H."/>
            <person name="Xiao X."/>
            <person name="Hu G."/>
            <person name="Bao F."/>
            <person name="Hu Y."/>
            <person name="Wan P."/>
            <person name="Li L."/>
            <person name="Deng X."/>
            <person name="Kuang T."/>
            <person name="Xiang C."/>
            <person name="Zhu J.K."/>
            <person name="Oliver M.J."/>
            <person name="He Y."/>
        </authorList>
    </citation>
    <scope>NUCLEOTIDE SEQUENCE [LARGE SCALE GENOMIC DNA]</scope>
    <source>
        <strain evidence="3">cv. XS01</strain>
    </source>
</reference>
<sequence length="62" mass="6948">MEFHSLTKRELQSLCKMNKIPANMTNIAMADALKSLEFVEGIEEFLQPKESESAQSSMESPA</sequence>
<evidence type="ECO:0000313" key="2">
    <source>
        <dbReference type="EMBL" id="KZV18230.1"/>
    </source>
</evidence>
<keyword evidence="3" id="KW-1185">Reference proteome</keyword>
<dbReference type="PANTHER" id="PTHR33621:SF2">
    <property type="entry name" value="RIBOSOMAL L1 DOMAIN-CONTAINING PROTEIN"/>
    <property type="match status" value="1"/>
</dbReference>
<dbReference type="Proteomes" id="UP000250235">
    <property type="component" value="Unassembled WGS sequence"/>
</dbReference>
<accession>A0A2Z7AGL2</accession>
<evidence type="ECO:0000313" key="3">
    <source>
        <dbReference type="Proteomes" id="UP000250235"/>
    </source>
</evidence>
<protein>
    <submittedName>
        <fullName evidence="1">High mobility group nucleosome-binding domain-containing protein 5-like</fullName>
    </submittedName>
</protein>
<reference evidence="1" key="2">
    <citation type="submission" date="2016-02" db="EMBL/GenBank/DDBJ databases">
        <authorList>
            <person name="Alioto T."/>
            <person name="Alioto T."/>
        </authorList>
    </citation>
    <scope>NUCLEOTIDE SEQUENCE</scope>
</reference>
<name>A0A2Z7AGL2_9LAMI</name>
<dbReference type="PANTHER" id="PTHR33621">
    <property type="entry name" value="ASPARTIC/GLUTAMIC ACID-RICH PROTEIN"/>
    <property type="match status" value="1"/>
</dbReference>
<dbReference type="EMBL" id="KV017488">
    <property type="protein sequence ID" value="KZV18230.1"/>
    <property type="molecule type" value="Genomic_DNA"/>
</dbReference>
<dbReference type="AlphaFoldDB" id="A0A2Z7AGL2"/>
<organism evidence="1 3">
    <name type="scientific">Dorcoceras hygrometricum</name>
    <dbReference type="NCBI Taxonomy" id="472368"/>
    <lineage>
        <taxon>Eukaryota</taxon>
        <taxon>Viridiplantae</taxon>
        <taxon>Streptophyta</taxon>
        <taxon>Embryophyta</taxon>
        <taxon>Tracheophyta</taxon>
        <taxon>Spermatophyta</taxon>
        <taxon>Magnoliopsida</taxon>
        <taxon>eudicotyledons</taxon>
        <taxon>Gunneridae</taxon>
        <taxon>Pentapetalae</taxon>
        <taxon>asterids</taxon>
        <taxon>lamiids</taxon>
        <taxon>Lamiales</taxon>
        <taxon>Gesneriaceae</taxon>
        <taxon>Didymocarpoideae</taxon>
        <taxon>Trichosporeae</taxon>
        <taxon>Loxocarpinae</taxon>
        <taxon>Dorcoceras</taxon>
    </lineage>
</organism>